<accession>A0A453D0X2</accession>
<dbReference type="STRING" id="200361.A0A453D0X2"/>
<dbReference type="Gramene" id="AET2Gv21046600.3">
    <property type="protein sequence ID" value="AET2Gv21046600.3"/>
    <property type="gene ID" value="AET2Gv21046600"/>
</dbReference>
<dbReference type="AlphaFoldDB" id="A0A453D0X2"/>
<reference evidence="1" key="4">
    <citation type="submission" date="2019-03" db="UniProtKB">
        <authorList>
            <consortium name="EnsemblPlants"/>
        </authorList>
    </citation>
    <scope>IDENTIFICATION</scope>
</reference>
<dbReference type="Gene3D" id="3.80.10.10">
    <property type="entry name" value="Ribonuclease Inhibitor"/>
    <property type="match status" value="2"/>
</dbReference>
<keyword evidence="2" id="KW-1185">Reference proteome</keyword>
<dbReference type="PANTHER" id="PTHR36766">
    <property type="entry name" value="PLANT BROAD-SPECTRUM MILDEW RESISTANCE PROTEIN RPW8"/>
    <property type="match status" value="1"/>
</dbReference>
<reference evidence="1" key="5">
    <citation type="journal article" date="2021" name="G3 (Bethesda)">
        <title>Aegilops tauschii genome assembly Aet v5.0 features greater sequence contiguity and improved annotation.</title>
        <authorList>
            <person name="Wang L."/>
            <person name="Zhu T."/>
            <person name="Rodriguez J.C."/>
            <person name="Deal K.R."/>
            <person name="Dubcovsky J."/>
            <person name="McGuire P.E."/>
            <person name="Lux T."/>
            <person name="Spannagl M."/>
            <person name="Mayer K.F.X."/>
            <person name="Baldrich P."/>
            <person name="Meyers B.C."/>
            <person name="Huo N."/>
            <person name="Gu Y.Q."/>
            <person name="Zhou H."/>
            <person name="Devos K.M."/>
            <person name="Bennetzen J.L."/>
            <person name="Unver T."/>
            <person name="Budak H."/>
            <person name="Gulick P.J."/>
            <person name="Galiba G."/>
            <person name="Kalapos B."/>
            <person name="Nelson D.R."/>
            <person name="Li P."/>
            <person name="You F.M."/>
            <person name="Luo M.C."/>
            <person name="Dvorak J."/>
        </authorList>
    </citation>
    <scope>NUCLEOTIDE SEQUENCE [LARGE SCALE GENOMIC DNA]</scope>
    <source>
        <strain evidence="1">cv. AL8/78</strain>
    </source>
</reference>
<proteinExistence type="predicted"/>
<evidence type="ECO:0000313" key="1">
    <source>
        <dbReference type="EnsemblPlants" id="AET2Gv21046600.3"/>
    </source>
</evidence>
<sequence>MAWFPRLRELIIFDCPKLVSMPSIPWRTGAPCSAQIVGVGLGIERLVYPSYGMEFSLDIEGKGGEDDDFWSGLNFSNLTDLEKFHMKIIPFLPLDKLRVLTSLKKIDIEGVSSVLPPVEGGWCHGMYRFPVEDLQISRCDASGKELTLLLSFLPNLSKLFIRECMNITGLGVVEDVETASREQQQQTRVGEEEIITAAAAQGLLFLPSQLQELMIYNCSNASLLANSSHDNHTEAGGGLQRLRCLRSLWIDKCPEFLSSYSSSLISSFLPFPTCLQDLDLLDVKHMQTLQPLSNLTSLTGLMLRILGGSTEEGLWSLLAHGRLTELHLYTDSDFFAGSDPSRPHDKDFFARSSKLFYLYTEINTGFLAVPICSLLSSTLTKLCLSFDMEIERLTKEQEEALQLLTSLQELEFSYGFKLQCLPAGLHNLINLEKLQIESCRAIRSLPSLPSSLQELVMERCGGIKSLPNALPISLEKLRIRHCNAIKSLPKNGLPSLMLELDVLEGNSEELKRACRKLIGIIPIVRA</sequence>
<name>A0A453D0X2_AEGTS</name>
<reference evidence="1" key="3">
    <citation type="journal article" date="2017" name="Nature">
        <title>Genome sequence of the progenitor of the wheat D genome Aegilops tauschii.</title>
        <authorList>
            <person name="Luo M.C."/>
            <person name="Gu Y.Q."/>
            <person name="Puiu D."/>
            <person name="Wang H."/>
            <person name="Twardziok S.O."/>
            <person name="Deal K.R."/>
            <person name="Huo N."/>
            <person name="Zhu T."/>
            <person name="Wang L."/>
            <person name="Wang Y."/>
            <person name="McGuire P.E."/>
            <person name="Liu S."/>
            <person name="Long H."/>
            <person name="Ramasamy R.K."/>
            <person name="Rodriguez J.C."/>
            <person name="Van S.L."/>
            <person name="Yuan L."/>
            <person name="Wang Z."/>
            <person name="Xia Z."/>
            <person name="Xiao L."/>
            <person name="Anderson O.D."/>
            <person name="Ouyang S."/>
            <person name="Liang Y."/>
            <person name="Zimin A.V."/>
            <person name="Pertea G."/>
            <person name="Qi P."/>
            <person name="Bennetzen J.L."/>
            <person name="Dai X."/>
            <person name="Dawson M.W."/>
            <person name="Muller H.G."/>
            <person name="Kugler K."/>
            <person name="Rivarola-Duarte L."/>
            <person name="Spannagl M."/>
            <person name="Mayer K.F.X."/>
            <person name="Lu F.H."/>
            <person name="Bevan M.W."/>
            <person name="Leroy P."/>
            <person name="Li P."/>
            <person name="You F.M."/>
            <person name="Sun Q."/>
            <person name="Liu Z."/>
            <person name="Lyons E."/>
            <person name="Wicker T."/>
            <person name="Salzberg S.L."/>
            <person name="Devos K.M."/>
            <person name="Dvorak J."/>
        </authorList>
    </citation>
    <scope>NUCLEOTIDE SEQUENCE [LARGE SCALE GENOMIC DNA]</scope>
    <source>
        <strain evidence="1">cv. AL8/78</strain>
    </source>
</reference>
<organism evidence="1 2">
    <name type="scientific">Aegilops tauschii subsp. strangulata</name>
    <name type="common">Goatgrass</name>
    <dbReference type="NCBI Taxonomy" id="200361"/>
    <lineage>
        <taxon>Eukaryota</taxon>
        <taxon>Viridiplantae</taxon>
        <taxon>Streptophyta</taxon>
        <taxon>Embryophyta</taxon>
        <taxon>Tracheophyta</taxon>
        <taxon>Spermatophyta</taxon>
        <taxon>Magnoliopsida</taxon>
        <taxon>Liliopsida</taxon>
        <taxon>Poales</taxon>
        <taxon>Poaceae</taxon>
        <taxon>BOP clade</taxon>
        <taxon>Pooideae</taxon>
        <taxon>Triticodae</taxon>
        <taxon>Triticeae</taxon>
        <taxon>Triticinae</taxon>
        <taxon>Aegilops</taxon>
    </lineage>
</organism>
<reference evidence="2" key="2">
    <citation type="journal article" date="2017" name="Nat. Plants">
        <title>The Aegilops tauschii genome reveals multiple impacts of transposons.</title>
        <authorList>
            <person name="Zhao G."/>
            <person name="Zou C."/>
            <person name="Li K."/>
            <person name="Wang K."/>
            <person name="Li T."/>
            <person name="Gao L."/>
            <person name="Zhang X."/>
            <person name="Wang H."/>
            <person name="Yang Z."/>
            <person name="Liu X."/>
            <person name="Jiang W."/>
            <person name="Mao L."/>
            <person name="Kong X."/>
            <person name="Jiao Y."/>
            <person name="Jia J."/>
        </authorList>
    </citation>
    <scope>NUCLEOTIDE SEQUENCE [LARGE SCALE GENOMIC DNA]</scope>
    <source>
        <strain evidence="2">cv. AL8/78</strain>
    </source>
</reference>
<dbReference type="SUPFAM" id="SSF52047">
    <property type="entry name" value="RNI-like"/>
    <property type="match status" value="1"/>
</dbReference>
<dbReference type="PANTHER" id="PTHR36766:SF70">
    <property type="entry name" value="DISEASE RESISTANCE PROTEIN RGA4"/>
    <property type="match status" value="1"/>
</dbReference>
<dbReference type="InterPro" id="IPR032675">
    <property type="entry name" value="LRR_dom_sf"/>
</dbReference>
<dbReference type="EnsemblPlants" id="AET2Gv21046600.3">
    <property type="protein sequence ID" value="AET2Gv21046600.3"/>
    <property type="gene ID" value="AET2Gv21046600"/>
</dbReference>
<protein>
    <submittedName>
        <fullName evidence="1">Uncharacterized protein</fullName>
    </submittedName>
</protein>
<reference evidence="2" key="1">
    <citation type="journal article" date="2014" name="Science">
        <title>Ancient hybridizations among the ancestral genomes of bread wheat.</title>
        <authorList>
            <consortium name="International Wheat Genome Sequencing Consortium,"/>
            <person name="Marcussen T."/>
            <person name="Sandve S.R."/>
            <person name="Heier L."/>
            <person name="Spannagl M."/>
            <person name="Pfeifer M."/>
            <person name="Jakobsen K.S."/>
            <person name="Wulff B.B."/>
            <person name="Steuernagel B."/>
            <person name="Mayer K.F."/>
            <person name="Olsen O.A."/>
        </authorList>
    </citation>
    <scope>NUCLEOTIDE SEQUENCE [LARGE SCALE GENOMIC DNA]</scope>
    <source>
        <strain evidence="2">cv. AL8/78</strain>
    </source>
</reference>
<dbReference type="SUPFAM" id="SSF52058">
    <property type="entry name" value="L domain-like"/>
    <property type="match status" value="1"/>
</dbReference>
<evidence type="ECO:0000313" key="2">
    <source>
        <dbReference type="Proteomes" id="UP000015105"/>
    </source>
</evidence>
<dbReference type="Proteomes" id="UP000015105">
    <property type="component" value="Chromosome 2D"/>
</dbReference>